<proteinExistence type="predicted"/>
<keyword evidence="3" id="KW-1185">Reference proteome</keyword>
<comment type="caution">
    <text evidence="2">The sequence shown here is derived from an EMBL/GenBank/DDBJ whole genome shotgun (WGS) entry which is preliminary data.</text>
</comment>
<sequence length="293" mass="32482">MEQILCMFVISNHHKMTKKISLLFAFLFLTTVSVAQKKEKIKGSKIVTVSVKEIPAFENIEINDNFEVFLVKADKSSLEIEADDNLHEIINFEVVAGTLRVSSLREASSFKKFALRINYTSDLKLITAKSESSIHALADLELENITIKNYDNSRAFLNVKANYFALVLNDKSEAEINVKAENTSLELSKSAELKALVTSPELKLDMYQKSQATIEGNCNNAKLRLDNSASLTAKKLVIASLDVTSEGYSKCSVNVTSAISLAASGKSEIELLGEPKIQINKFTNNATLYKKEK</sequence>
<dbReference type="Pfam" id="PF10988">
    <property type="entry name" value="DUF2807"/>
    <property type="match status" value="1"/>
</dbReference>
<accession>A0A327YWQ4</accession>
<dbReference type="AlphaFoldDB" id="A0A327YWQ4"/>
<gene>
    <name evidence="2" type="ORF">B0I03_101261</name>
</gene>
<dbReference type="EMBL" id="QLMI01000001">
    <property type="protein sequence ID" value="RAK25101.1"/>
    <property type="molecule type" value="Genomic_DNA"/>
</dbReference>
<dbReference type="Gene3D" id="2.160.20.120">
    <property type="match status" value="1"/>
</dbReference>
<organism evidence="2 3">
    <name type="scientific">Flavobacterium aquaticum</name>
    <dbReference type="NCBI Taxonomy" id="1236486"/>
    <lineage>
        <taxon>Bacteria</taxon>
        <taxon>Pseudomonadati</taxon>
        <taxon>Bacteroidota</taxon>
        <taxon>Flavobacteriia</taxon>
        <taxon>Flavobacteriales</taxon>
        <taxon>Flavobacteriaceae</taxon>
        <taxon>Flavobacterium</taxon>
    </lineage>
</organism>
<dbReference type="Proteomes" id="UP000249620">
    <property type="component" value="Unassembled WGS sequence"/>
</dbReference>
<protein>
    <submittedName>
        <fullName evidence="2">Putative autotransporter adhesin-like protein</fullName>
    </submittedName>
</protein>
<feature type="domain" description="Putative auto-transporter adhesin head GIN" evidence="1">
    <location>
        <begin position="56"/>
        <end position="275"/>
    </location>
</feature>
<evidence type="ECO:0000313" key="3">
    <source>
        <dbReference type="Proteomes" id="UP000249620"/>
    </source>
</evidence>
<reference evidence="2 3" key="1">
    <citation type="submission" date="2018-06" db="EMBL/GenBank/DDBJ databases">
        <title>Genomic Encyclopedia of Type Strains, Phase III (KMG-III): the genomes of soil and plant-associated and newly described type strains.</title>
        <authorList>
            <person name="Whitman W."/>
        </authorList>
    </citation>
    <scope>NUCLEOTIDE SEQUENCE [LARGE SCALE GENOMIC DNA]</scope>
    <source>
        <strain evidence="2 3">CGMCC 1.12398</strain>
    </source>
</reference>
<dbReference type="InterPro" id="IPR021255">
    <property type="entry name" value="DUF2807"/>
</dbReference>
<evidence type="ECO:0000259" key="1">
    <source>
        <dbReference type="Pfam" id="PF10988"/>
    </source>
</evidence>
<name>A0A327YWQ4_9FLAO</name>
<evidence type="ECO:0000313" key="2">
    <source>
        <dbReference type="EMBL" id="RAK25101.1"/>
    </source>
</evidence>